<keyword evidence="1" id="KW-0328">Glycosyltransferase</keyword>
<evidence type="ECO:0008006" key="7">
    <source>
        <dbReference type="Google" id="ProtNLM"/>
    </source>
</evidence>
<keyword evidence="6" id="KW-1185">Reference proteome</keyword>
<dbReference type="Pfam" id="PF00534">
    <property type="entry name" value="Glycos_transf_1"/>
    <property type="match status" value="1"/>
</dbReference>
<dbReference type="Gene3D" id="3.40.50.2000">
    <property type="entry name" value="Glycogen Phosphorylase B"/>
    <property type="match status" value="2"/>
</dbReference>
<dbReference type="CDD" id="cd03814">
    <property type="entry name" value="GT4-like"/>
    <property type="match status" value="1"/>
</dbReference>
<dbReference type="InterPro" id="IPR028098">
    <property type="entry name" value="Glyco_trans_4-like_N"/>
</dbReference>
<feature type="compositionally biased region" description="Basic residues" evidence="2">
    <location>
        <begin position="17"/>
        <end position="26"/>
    </location>
</feature>
<evidence type="ECO:0000259" key="3">
    <source>
        <dbReference type="Pfam" id="PF00534"/>
    </source>
</evidence>
<protein>
    <recommendedName>
        <fullName evidence="7">UDP-Glycosyltransferase/glycogen phosphorylase</fullName>
    </recommendedName>
</protein>
<dbReference type="Pfam" id="PF13439">
    <property type="entry name" value="Glyco_transf_4"/>
    <property type="match status" value="1"/>
</dbReference>
<reference evidence="5" key="2">
    <citation type="submission" date="2023-06" db="EMBL/GenBank/DDBJ databases">
        <authorList>
            <person name="Kobayashi Y."/>
            <person name="Kayamori A."/>
            <person name="Aoki K."/>
            <person name="Shiwa Y."/>
            <person name="Fujita N."/>
            <person name="Sugita T."/>
            <person name="Iwasaki W."/>
            <person name="Tanaka N."/>
            <person name="Takashima M."/>
        </authorList>
    </citation>
    <scope>NUCLEOTIDE SEQUENCE</scope>
    <source>
        <strain evidence="5">HIS016</strain>
    </source>
</reference>
<dbReference type="SUPFAM" id="SSF53756">
    <property type="entry name" value="UDP-Glycosyltransferase/glycogen phosphorylase"/>
    <property type="match status" value="1"/>
</dbReference>
<evidence type="ECO:0000313" key="5">
    <source>
        <dbReference type="EMBL" id="GMK54170.1"/>
    </source>
</evidence>
<dbReference type="InterPro" id="IPR050194">
    <property type="entry name" value="Glycosyltransferase_grp1"/>
</dbReference>
<feature type="compositionally biased region" description="Pro residues" evidence="2">
    <location>
        <begin position="1"/>
        <end position="11"/>
    </location>
</feature>
<proteinExistence type="predicted"/>
<feature type="region of interest" description="Disordered" evidence="2">
    <location>
        <begin position="1"/>
        <end position="76"/>
    </location>
</feature>
<comment type="caution">
    <text evidence="5">The sequence shown here is derived from an EMBL/GenBank/DDBJ whole genome shotgun (WGS) entry which is preliminary data.</text>
</comment>
<keyword evidence="1" id="KW-0808">Transferase</keyword>
<dbReference type="EMBL" id="BTCM01000001">
    <property type="protein sequence ID" value="GMK54170.1"/>
    <property type="molecule type" value="Genomic_DNA"/>
</dbReference>
<reference evidence="5" key="1">
    <citation type="journal article" date="2023" name="BMC Genomics">
        <title>Chromosome-level genome assemblies of Cutaneotrichosporon spp. (Trichosporonales, Basidiomycota) reveal imbalanced evolution between nucleotide sequences and chromosome synteny.</title>
        <authorList>
            <person name="Kobayashi Y."/>
            <person name="Kayamori A."/>
            <person name="Aoki K."/>
            <person name="Shiwa Y."/>
            <person name="Matsutani M."/>
            <person name="Fujita N."/>
            <person name="Sugita T."/>
            <person name="Iwasaki W."/>
            <person name="Tanaka N."/>
            <person name="Takashima M."/>
        </authorList>
    </citation>
    <scope>NUCLEOTIDE SEQUENCE</scope>
    <source>
        <strain evidence="5">HIS016</strain>
    </source>
</reference>
<dbReference type="PANTHER" id="PTHR45947">
    <property type="entry name" value="SULFOQUINOVOSYL TRANSFERASE SQD2"/>
    <property type="match status" value="1"/>
</dbReference>
<dbReference type="AlphaFoldDB" id="A0AAD3Y8B6"/>
<dbReference type="PANTHER" id="PTHR45947:SF3">
    <property type="entry name" value="SULFOQUINOVOSYL TRANSFERASE SQD2"/>
    <property type="match status" value="1"/>
</dbReference>
<evidence type="ECO:0000256" key="1">
    <source>
        <dbReference type="ARBA" id="ARBA00022676"/>
    </source>
</evidence>
<evidence type="ECO:0000256" key="2">
    <source>
        <dbReference type="SAM" id="MobiDB-lite"/>
    </source>
</evidence>
<dbReference type="Proteomes" id="UP001222932">
    <property type="component" value="Unassembled WGS sequence"/>
</dbReference>
<name>A0AAD3Y8B6_9TREE</name>
<organism evidence="5 6">
    <name type="scientific">Cutaneotrichosporon spelunceum</name>
    <dbReference type="NCBI Taxonomy" id="1672016"/>
    <lineage>
        <taxon>Eukaryota</taxon>
        <taxon>Fungi</taxon>
        <taxon>Dikarya</taxon>
        <taxon>Basidiomycota</taxon>
        <taxon>Agaricomycotina</taxon>
        <taxon>Tremellomycetes</taxon>
        <taxon>Trichosporonales</taxon>
        <taxon>Trichosporonaceae</taxon>
        <taxon>Cutaneotrichosporon</taxon>
    </lineage>
</organism>
<sequence length="671" mass="73976">MPLLSPPPTPKFAPNSRARRQQHAGRTHPPSPLSIPDAFALPPPLDTITDDDIPEAPLPPPTTTQAPAGTDKHAWRPSMPAEERDAREAWISGARGRSGLRIVIVTENFLPKVDGVTRTLARLLEHLEREGHQCMLLGPGTGMSHYASHPLVGTAGVPLVVYPGLKLNFLRPKFLRTIQDFQPDVVHFVDPIWLGAQMLVALELGWAGEDWVGKGGPAIGTGTSGAVVASYHTNLATYATLFGLSWLEPPMWRLQQWLYSKTKLTLCPSPSTRDMLESQAFANVRLWPRGVDLSQFSRKQRCPKMRSSWGVGDSPEGRQCIHFSGRNASLPLTPPASPVVAPAAGAQSDKPLPTRTVLLYVGRVSWEKNLMLLLKAYGRLRTTLPPEAVPKLVFVGDGPARTELHKICADEGYDAMFMGHRSGVELAQCYASADVFAFPSFTETFGQVVLEALASGLPVVGLDAEGTRDLVAHRQTGLLLPLPLDSDSPSRAWPTICRDTTNPVFHECVVGYADLLAEACTQHAQREAMAQRACTEGIRGFTWWDAMERCVDGYRESIRKARRSRQVDITVTQPSAVRDGDPAIPVMPPSTSTRISRVNRALSRRLAHRQFRDAHRRHRALVSKSKATEALSHVNTLAKALFVSLAFWWIWTRHLVSKGRVVSWDELFTQA</sequence>
<evidence type="ECO:0000259" key="4">
    <source>
        <dbReference type="Pfam" id="PF13439"/>
    </source>
</evidence>
<feature type="domain" description="Glycosyl transferase family 1" evidence="3">
    <location>
        <begin position="354"/>
        <end position="485"/>
    </location>
</feature>
<accession>A0AAD3Y8B6</accession>
<dbReference type="GO" id="GO:0016757">
    <property type="term" value="F:glycosyltransferase activity"/>
    <property type="evidence" value="ECO:0007669"/>
    <property type="project" value="UniProtKB-KW"/>
</dbReference>
<gene>
    <name evidence="5" type="ORF">CspeluHIS016_0107560</name>
</gene>
<dbReference type="InterPro" id="IPR001296">
    <property type="entry name" value="Glyco_trans_1"/>
</dbReference>
<feature type="domain" description="Glycosyltransferase subfamily 4-like N-terminal" evidence="4">
    <location>
        <begin position="113"/>
        <end position="294"/>
    </location>
</feature>
<evidence type="ECO:0000313" key="6">
    <source>
        <dbReference type="Proteomes" id="UP001222932"/>
    </source>
</evidence>